<dbReference type="Gene3D" id="3.80.10.10">
    <property type="entry name" value="Ribonuclease Inhibitor"/>
    <property type="match status" value="1"/>
</dbReference>
<sequence>MVWSVALDIGHDEGGFPVSRPGTLLRRSSNDWEGTEISETTRLKPNLRDLWNYVDWKSGDKKKKLAKEAINRSGGGLVEFSMKLFGNDEILHHIAKKTSSLKCIRFAMCGQLSDGLVELAGLLEEVDLRFSLYTNEAIEAVGCSCKHLKSVRLDGRGVKLPIGIDEEEFNKLAFGIGKNMPQVRRLEIFRNSLTENGLQGILDGCRELEYLDLRHCLCIMDDDLMKVCADKINVLRSPMDEDIGDFDWEERNFVYPLFPL</sequence>
<keyword evidence="2" id="KW-1185">Reference proteome</keyword>
<organism evidence="1 2">
    <name type="scientific">Coptis chinensis</name>
    <dbReference type="NCBI Taxonomy" id="261450"/>
    <lineage>
        <taxon>Eukaryota</taxon>
        <taxon>Viridiplantae</taxon>
        <taxon>Streptophyta</taxon>
        <taxon>Embryophyta</taxon>
        <taxon>Tracheophyta</taxon>
        <taxon>Spermatophyta</taxon>
        <taxon>Magnoliopsida</taxon>
        <taxon>Ranunculales</taxon>
        <taxon>Ranunculaceae</taxon>
        <taxon>Coptidoideae</taxon>
        <taxon>Coptis</taxon>
    </lineage>
</organism>
<dbReference type="EMBL" id="JADFTS010000009">
    <property type="protein sequence ID" value="KAF9588627.1"/>
    <property type="molecule type" value="Genomic_DNA"/>
</dbReference>
<comment type="caution">
    <text evidence="1">The sequence shown here is derived from an EMBL/GenBank/DDBJ whole genome shotgun (WGS) entry which is preliminary data.</text>
</comment>
<reference evidence="1 2" key="1">
    <citation type="submission" date="2020-10" db="EMBL/GenBank/DDBJ databases">
        <title>The Coptis chinensis genome and diversification of protoberbering-type alkaloids.</title>
        <authorList>
            <person name="Wang B."/>
            <person name="Shu S."/>
            <person name="Song C."/>
            <person name="Liu Y."/>
        </authorList>
    </citation>
    <scope>NUCLEOTIDE SEQUENCE [LARGE SCALE GENOMIC DNA]</scope>
    <source>
        <strain evidence="1">HL-2020</strain>
        <tissue evidence="1">Leaf</tissue>
    </source>
</reference>
<accession>A0A835GZ92</accession>
<dbReference type="AlphaFoldDB" id="A0A835GZ92"/>
<gene>
    <name evidence="1" type="ORF">IFM89_014089</name>
</gene>
<dbReference type="OrthoDB" id="1890040at2759"/>
<dbReference type="InterPro" id="IPR032675">
    <property type="entry name" value="LRR_dom_sf"/>
</dbReference>
<evidence type="ECO:0000313" key="1">
    <source>
        <dbReference type="EMBL" id="KAF9588627.1"/>
    </source>
</evidence>
<dbReference type="Proteomes" id="UP000631114">
    <property type="component" value="Unassembled WGS sequence"/>
</dbReference>
<dbReference type="PANTHER" id="PTHR38926:SF2">
    <property type="entry name" value="F-BOX_LRR-REPEAT PROTEIN 21-RELATED"/>
    <property type="match status" value="1"/>
</dbReference>
<dbReference type="PANTHER" id="PTHR38926">
    <property type="entry name" value="F-BOX DOMAIN CONTAINING PROTEIN, EXPRESSED"/>
    <property type="match status" value="1"/>
</dbReference>
<proteinExistence type="predicted"/>
<protein>
    <submittedName>
        <fullName evidence="1">Uncharacterized protein</fullName>
    </submittedName>
</protein>
<evidence type="ECO:0000313" key="2">
    <source>
        <dbReference type="Proteomes" id="UP000631114"/>
    </source>
</evidence>
<name>A0A835GZ92_9MAGN</name>
<dbReference type="SUPFAM" id="SSF52047">
    <property type="entry name" value="RNI-like"/>
    <property type="match status" value="1"/>
</dbReference>